<gene>
    <name evidence="10" type="ORF">I4641_02660</name>
</gene>
<organism evidence="10 11">
    <name type="scientific">Waterburya agarophytonicola KI4</name>
    <dbReference type="NCBI Taxonomy" id="2874699"/>
    <lineage>
        <taxon>Bacteria</taxon>
        <taxon>Bacillati</taxon>
        <taxon>Cyanobacteriota</taxon>
        <taxon>Cyanophyceae</taxon>
        <taxon>Pleurocapsales</taxon>
        <taxon>Hyellaceae</taxon>
        <taxon>Waterburya</taxon>
        <taxon>Waterburya agarophytonicola</taxon>
    </lineage>
</organism>
<dbReference type="GO" id="GO:0015250">
    <property type="term" value="F:water channel activity"/>
    <property type="evidence" value="ECO:0007669"/>
    <property type="project" value="TreeGrafter"/>
</dbReference>
<evidence type="ECO:0000313" key="11">
    <source>
        <dbReference type="Proteomes" id="UP000729733"/>
    </source>
</evidence>
<dbReference type="CDD" id="cd00333">
    <property type="entry name" value="MIP"/>
    <property type="match status" value="1"/>
</dbReference>
<feature type="transmembrane region" description="Helical" evidence="9">
    <location>
        <begin position="86"/>
        <end position="108"/>
    </location>
</feature>
<keyword evidence="11" id="KW-1185">Reference proteome</keyword>
<keyword evidence="7 9" id="KW-0472">Membrane</keyword>
<protein>
    <submittedName>
        <fullName evidence="10">Aquaporin</fullName>
    </submittedName>
</protein>
<feature type="transmembrane region" description="Helical" evidence="9">
    <location>
        <begin position="7"/>
        <end position="30"/>
    </location>
</feature>
<feature type="transmembrane region" description="Helical" evidence="9">
    <location>
        <begin position="42"/>
        <end position="65"/>
    </location>
</feature>
<keyword evidence="4" id="KW-1003">Cell membrane</keyword>
<dbReference type="RefSeq" id="WP_229638883.1">
    <property type="nucleotide sequence ID" value="NZ_JADWDC010000004.1"/>
</dbReference>
<dbReference type="PROSITE" id="PS00221">
    <property type="entry name" value="MIP"/>
    <property type="match status" value="1"/>
</dbReference>
<dbReference type="PANTHER" id="PTHR19139:SF199">
    <property type="entry name" value="MIP17260P"/>
    <property type="match status" value="1"/>
</dbReference>
<dbReference type="InterPro" id="IPR000425">
    <property type="entry name" value="MIP"/>
</dbReference>
<feature type="transmembrane region" description="Helical" evidence="9">
    <location>
        <begin position="128"/>
        <end position="148"/>
    </location>
</feature>
<keyword evidence="3 8" id="KW-0813">Transport</keyword>
<dbReference type="NCBIfam" id="TIGR00861">
    <property type="entry name" value="MIP"/>
    <property type="match status" value="1"/>
</dbReference>
<evidence type="ECO:0000256" key="3">
    <source>
        <dbReference type="ARBA" id="ARBA00022448"/>
    </source>
</evidence>
<evidence type="ECO:0000256" key="1">
    <source>
        <dbReference type="ARBA" id="ARBA00004651"/>
    </source>
</evidence>
<dbReference type="InterPro" id="IPR034294">
    <property type="entry name" value="Aquaporin_transptr"/>
</dbReference>
<dbReference type="PANTHER" id="PTHR19139">
    <property type="entry name" value="AQUAPORIN TRANSPORTER"/>
    <property type="match status" value="1"/>
</dbReference>
<dbReference type="InterPro" id="IPR023271">
    <property type="entry name" value="Aquaporin-like"/>
</dbReference>
<proteinExistence type="inferred from homology"/>
<feature type="transmembrane region" description="Helical" evidence="9">
    <location>
        <begin position="202"/>
        <end position="223"/>
    </location>
</feature>
<dbReference type="SUPFAM" id="SSF81338">
    <property type="entry name" value="Aquaporin-like"/>
    <property type="match status" value="1"/>
</dbReference>
<comment type="subcellular location">
    <subcellularLocation>
        <location evidence="1">Cell membrane</location>
        <topology evidence="1">Multi-pass membrane protein</topology>
    </subcellularLocation>
</comment>
<evidence type="ECO:0000256" key="7">
    <source>
        <dbReference type="ARBA" id="ARBA00023136"/>
    </source>
</evidence>
<reference evidence="10" key="1">
    <citation type="journal article" date="2021" name="Antonie Van Leeuwenhoek">
        <title>Draft genome and description of Waterburya agarophytonicola gen. nov. sp. nov. (Pleurocapsales, Cyanobacteria): a seaweed symbiont.</title>
        <authorList>
            <person name="Bonthond G."/>
            <person name="Shalygin S."/>
            <person name="Bayer T."/>
            <person name="Weinberger F."/>
        </authorList>
    </citation>
    <scope>NUCLEOTIDE SEQUENCE</scope>
    <source>
        <strain evidence="10">KI4</strain>
    </source>
</reference>
<dbReference type="Gene3D" id="1.20.1080.10">
    <property type="entry name" value="Glycerol uptake facilitator protein"/>
    <property type="match status" value="1"/>
</dbReference>
<evidence type="ECO:0000313" key="10">
    <source>
        <dbReference type="EMBL" id="MCC0175883.1"/>
    </source>
</evidence>
<evidence type="ECO:0000256" key="9">
    <source>
        <dbReference type="SAM" id="Phobius"/>
    </source>
</evidence>
<dbReference type="EMBL" id="JADWDC010000004">
    <property type="protein sequence ID" value="MCC0175883.1"/>
    <property type="molecule type" value="Genomic_DNA"/>
</dbReference>
<dbReference type="PRINTS" id="PR00783">
    <property type="entry name" value="MINTRINSICP"/>
</dbReference>
<name>A0A964BP20_9CYAN</name>
<sequence length="251" mass="26226">MNTKALIAEFIGTFALIFVGVGSIATNYIIRDGITGTAVDITAIALAHGFTIAVMVSATAAVSGGHLNPAVTFGAWLTNKIDLKNAFGYVIFQCLGAIFAASLIKLAFPLEVLQAVGMGTPILGKGETPVMGLVMEFVLTFFLVFVVFGTAIDFRAPKMGGLFIGLTVALDILAGGPLTGAAMNPAPYLGPALMGGGLKDFWLYWLGPLAGGATAALIYHHVLEDKRGAIIRSAEIEETQSNTSCLRIKQS</sequence>
<dbReference type="InterPro" id="IPR022357">
    <property type="entry name" value="MIP_CS"/>
</dbReference>
<evidence type="ECO:0000256" key="4">
    <source>
        <dbReference type="ARBA" id="ARBA00022475"/>
    </source>
</evidence>
<accession>A0A964BP20</accession>
<comment type="similarity">
    <text evidence="2 8">Belongs to the MIP/aquaporin (TC 1.A.8) family.</text>
</comment>
<dbReference type="Pfam" id="PF00230">
    <property type="entry name" value="MIP"/>
    <property type="match status" value="1"/>
</dbReference>
<comment type="caution">
    <text evidence="10">The sequence shown here is derived from an EMBL/GenBank/DDBJ whole genome shotgun (WGS) entry which is preliminary data.</text>
</comment>
<keyword evidence="5 8" id="KW-0812">Transmembrane</keyword>
<evidence type="ECO:0000256" key="6">
    <source>
        <dbReference type="ARBA" id="ARBA00022989"/>
    </source>
</evidence>
<evidence type="ECO:0000256" key="8">
    <source>
        <dbReference type="RuleBase" id="RU000477"/>
    </source>
</evidence>
<keyword evidence="6 9" id="KW-1133">Transmembrane helix</keyword>
<evidence type="ECO:0000256" key="5">
    <source>
        <dbReference type="ARBA" id="ARBA00022692"/>
    </source>
</evidence>
<feature type="transmembrane region" description="Helical" evidence="9">
    <location>
        <begin position="160"/>
        <end position="182"/>
    </location>
</feature>
<dbReference type="GO" id="GO:0005886">
    <property type="term" value="C:plasma membrane"/>
    <property type="evidence" value="ECO:0007669"/>
    <property type="project" value="UniProtKB-SubCell"/>
</dbReference>
<dbReference type="AlphaFoldDB" id="A0A964BP20"/>
<dbReference type="Proteomes" id="UP000729733">
    <property type="component" value="Unassembled WGS sequence"/>
</dbReference>
<evidence type="ECO:0000256" key="2">
    <source>
        <dbReference type="ARBA" id="ARBA00006175"/>
    </source>
</evidence>